<reference evidence="3" key="1">
    <citation type="journal article" date="2017" name="Cell">
        <title>Insights into land plant evolution garnered from the Marchantia polymorpha genome.</title>
        <authorList>
            <person name="Bowman J.L."/>
            <person name="Kohchi T."/>
            <person name="Yamato K.T."/>
            <person name="Jenkins J."/>
            <person name="Shu S."/>
            <person name="Ishizaki K."/>
            <person name="Yamaoka S."/>
            <person name="Nishihama R."/>
            <person name="Nakamura Y."/>
            <person name="Berger F."/>
            <person name="Adam C."/>
            <person name="Aki S.S."/>
            <person name="Althoff F."/>
            <person name="Araki T."/>
            <person name="Arteaga-Vazquez M.A."/>
            <person name="Balasubrmanian S."/>
            <person name="Barry K."/>
            <person name="Bauer D."/>
            <person name="Boehm C.R."/>
            <person name="Briginshaw L."/>
            <person name="Caballero-Perez J."/>
            <person name="Catarino B."/>
            <person name="Chen F."/>
            <person name="Chiyoda S."/>
            <person name="Chovatia M."/>
            <person name="Davies K.M."/>
            <person name="Delmans M."/>
            <person name="Demura T."/>
            <person name="Dierschke T."/>
            <person name="Dolan L."/>
            <person name="Dorantes-Acosta A.E."/>
            <person name="Eklund D.M."/>
            <person name="Florent S.N."/>
            <person name="Flores-Sandoval E."/>
            <person name="Fujiyama A."/>
            <person name="Fukuzawa H."/>
            <person name="Galik B."/>
            <person name="Grimanelli D."/>
            <person name="Grimwood J."/>
            <person name="Grossniklaus U."/>
            <person name="Hamada T."/>
            <person name="Haseloff J."/>
            <person name="Hetherington A.J."/>
            <person name="Higo A."/>
            <person name="Hirakawa Y."/>
            <person name="Hundley H.N."/>
            <person name="Ikeda Y."/>
            <person name="Inoue K."/>
            <person name="Inoue S.I."/>
            <person name="Ishida S."/>
            <person name="Jia Q."/>
            <person name="Kakita M."/>
            <person name="Kanazawa T."/>
            <person name="Kawai Y."/>
            <person name="Kawashima T."/>
            <person name="Kennedy M."/>
            <person name="Kinose K."/>
            <person name="Kinoshita T."/>
            <person name="Kohara Y."/>
            <person name="Koide E."/>
            <person name="Komatsu K."/>
            <person name="Kopischke S."/>
            <person name="Kubo M."/>
            <person name="Kyozuka J."/>
            <person name="Lagercrantz U."/>
            <person name="Lin S.S."/>
            <person name="Lindquist E."/>
            <person name="Lipzen A.M."/>
            <person name="Lu C.W."/>
            <person name="De Luna E."/>
            <person name="Martienssen R.A."/>
            <person name="Minamino N."/>
            <person name="Mizutani M."/>
            <person name="Mizutani M."/>
            <person name="Mochizuki N."/>
            <person name="Monte I."/>
            <person name="Mosher R."/>
            <person name="Nagasaki H."/>
            <person name="Nakagami H."/>
            <person name="Naramoto S."/>
            <person name="Nishitani K."/>
            <person name="Ohtani M."/>
            <person name="Okamoto T."/>
            <person name="Okumura M."/>
            <person name="Phillips J."/>
            <person name="Pollak B."/>
            <person name="Reinders A."/>
            <person name="Rovekamp M."/>
            <person name="Sano R."/>
            <person name="Sawa S."/>
            <person name="Schmid M.W."/>
            <person name="Shirakawa M."/>
            <person name="Solano R."/>
            <person name="Spunde A."/>
            <person name="Suetsugu N."/>
            <person name="Sugano S."/>
            <person name="Sugiyama A."/>
            <person name="Sun R."/>
            <person name="Suzuki Y."/>
            <person name="Takenaka M."/>
            <person name="Takezawa D."/>
            <person name="Tomogane H."/>
            <person name="Tsuzuki M."/>
            <person name="Ueda T."/>
            <person name="Umeda M."/>
            <person name="Ward J.M."/>
            <person name="Watanabe Y."/>
            <person name="Yazaki K."/>
            <person name="Yokoyama R."/>
            <person name="Yoshitake Y."/>
            <person name="Yotsui I."/>
            <person name="Zachgo S."/>
            <person name="Schmutz J."/>
        </authorList>
    </citation>
    <scope>NUCLEOTIDE SEQUENCE [LARGE SCALE GENOMIC DNA]</scope>
    <source>
        <strain evidence="3">Tak-1</strain>
    </source>
</reference>
<dbReference type="FunFam" id="1.25.10.10:FF:000146">
    <property type="entry name" value="putative MO25-like protein At5g47540"/>
    <property type="match status" value="1"/>
</dbReference>
<dbReference type="OMA" id="DFFCFFR"/>
<evidence type="ECO:0000313" key="3">
    <source>
        <dbReference type="Proteomes" id="UP000244005"/>
    </source>
</evidence>
<protein>
    <recommendedName>
        <fullName evidence="4">Mo25-like protein</fullName>
    </recommendedName>
</protein>
<dbReference type="SUPFAM" id="SSF48371">
    <property type="entry name" value="ARM repeat"/>
    <property type="match status" value="1"/>
</dbReference>
<dbReference type="PANTHER" id="PTHR10182">
    <property type="entry name" value="CALCIUM-BINDING PROTEIN 39-RELATED"/>
    <property type="match status" value="1"/>
</dbReference>
<dbReference type="InterPro" id="IPR011989">
    <property type="entry name" value="ARM-like"/>
</dbReference>
<dbReference type="Gramene" id="Mp7g00510.1">
    <property type="protein sequence ID" value="Mp7g00510.1.cds"/>
    <property type="gene ID" value="Mp7g00510"/>
</dbReference>
<evidence type="ECO:0008006" key="4">
    <source>
        <dbReference type="Google" id="ProtNLM"/>
    </source>
</evidence>
<accession>A0A2R6WZG8</accession>
<dbReference type="GO" id="GO:0043539">
    <property type="term" value="F:protein serine/threonine kinase activator activity"/>
    <property type="evidence" value="ECO:0000318"/>
    <property type="project" value="GO_Central"/>
</dbReference>
<dbReference type="Gene3D" id="1.25.10.10">
    <property type="entry name" value="Leucine-rich Repeat Variant"/>
    <property type="match status" value="1"/>
</dbReference>
<dbReference type="InterPro" id="IPR016024">
    <property type="entry name" value="ARM-type_fold"/>
</dbReference>
<comment type="similarity">
    <text evidence="1">Belongs to the Mo25 family.</text>
</comment>
<evidence type="ECO:0000256" key="1">
    <source>
        <dbReference type="ARBA" id="ARBA00011012"/>
    </source>
</evidence>
<dbReference type="Proteomes" id="UP000244005">
    <property type="component" value="Unassembled WGS sequence"/>
</dbReference>
<name>A0A2R6WZG8_MARPO</name>
<dbReference type="InterPro" id="IPR013878">
    <property type="entry name" value="Mo25"/>
</dbReference>
<dbReference type="EMBL" id="KZ772718">
    <property type="protein sequence ID" value="PTQ39253.1"/>
    <property type="molecule type" value="Genomic_DNA"/>
</dbReference>
<dbReference type="PANTHER" id="PTHR10182:SF12">
    <property type="entry name" value="OS07G0585100 PROTEIN"/>
    <property type="match status" value="1"/>
</dbReference>
<dbReference type="GO" id="GO:0035556">
    <property type="term" value="P:intracellular signal transduction"/>
    <property type="evidence" value="ECO:0000318"/>
    <property type="project" value="GO_Central"/>
</dbReference>
<evidence type="ECO:0000313" key="2">
    <source>
        <dbReference type="EMBL" id="PTQ39253.1"/>
    </source>
</evidence>
<keyword evidence="3" id="KW-1185">Reference proteome</keyword>
<organism evidence="2 3">
    <name type="scientific">Marchantia polymorpha</name>
    <name type="common">Common liverwort</name>
    <name type="synonym">Marchantia aquatica</name>
    <dbReference type="NCBI Taxonomy" id="3197"/>
    <lineage>
        <taxon>Eukaryota</taxon>
        <taxon>Viridiplantae</taxon>
        <taxon>Streptophyta</taxon>
        <taxon>Embryophyta</taxon>
        <taxon>Marchantiophyta</taxon>
        <taxon>Marchantiopsida</taxon>
        <taxon>Marchantiidae</taxon>
        <taxon>Marchantiales</taxon>
        <taxon>Marchantiaceae</taxon>
        <taxon>Marchantia</taxon>
    </lineage>
</organism>
<proteinExistence type="inferred from homology"/>
<gene>
    <name evidence="2" type="ORF">MARPO_0046s0074</name>
</gene>
<dbReference type="Pfam" id="PF08569">
    <property type="entry name" value="Mo25"/>
    <property type="match status" value="1"/>
</dbReference>
<dbReference type="AlphaFoldDB" id="A0A2R6WZG8"/>
<dbReference type="OrthoDB" id="609103at2759"/>
<sequence length="348" mass="40347">MKGLFKNKPRTPAELVRVTRDMLSTLDAMPQSRVDARKEEKVLQLLNDLNRNIRDMKNILYGSSETEPVPETCAQLTNEIFKDNTFRLLIQCLPKLDLEARKDSTQVVANLQRQQVQSRLIACDYLEKNRDLLDILVAGYKNPEIALHYGTMLRECIRHQSIARFVLESGNVEKFFVYVELPNFDVASDASATFKELLTRHKSTVADYFARNFEWFFGEFNRRLLESTNYITKRQAVKLLGDMLLDRSNLPSMMKYISSKENLIILMNLLRDDSKNIQIEAFHVFKVFVSNPSKPPEIVSILLANRHKLLRFLNDFKTEKEDEQFDSDKAAVIYAIQSLDSRQDKPPS</sequence>